<dbReference type="GO" id="GO:0050660">
    <property type="term" value="F:flavin adenine dinucleotide binding"/>
    <property type="evidence" value="ECO:0007669"/>
    <property type="project" value="InterPro"/>
</dbReference>
<dbReference type="Gene3D" id="3.30.9.10">
    <property type="entry name" value="D-Amino Acid Oxidase, subunit A, domain 2"/>
    <property type="match status" value="1"/>
</dbReference>
<gene>
    <name evidence="7" type="ORF">CANTEDRAFT_132638</name>
</gene>
<dbReference type="PANTHER" id="PTHR10961">
    <property type="entry name" value="PEROXISOMAL SARCOSINE OXIDASE"/>
    <property type="match status" value="1"/>
</dbReference>
<evidence type="ECO:0000313" key="8">
    <source>
        <dbReference type="Proteomes" id="UP000000707"/>
    </source>
</evidence>
<evidence type="ECO:0000256" key="2">
    <source>
        <dbReference type="ARBA" id="ARBA00010989"/>
    </source>
</evidence>
<comment type="similarity">
    <text evidence="2">Belongs to the MSOX/MTOX family.</text>
</comment>
<dbReference type="Gene3D" id="3.50.50.60">
    <property type="entry name" value="FAD/NAD(P)-binding domain"/>
    <property type="match status" value="1"/>
</dbReference>
<evidence type="ECO:0000313" key="7">
    <source>
        <dbReference type="EMBL" id="EGV66383.1"/>
    </source>
</evidence>
<accession>G3AXH7</accession>
<proteinExistence type="inferred from homology"/>
<keyword evidence="3" id="KW-0285">Flavoprotein</keyword>
<comment type="cofactor">
    <cofactor evidence="1">
        <name>FAD</name>
        <dbReference type="ChEBI" id="CHEBI:57692"/>
    </cofactor>
</comment>
<evidence type="ECO:0000256" key="5">
    <source>
        <dbReference type="ARBA" id="ARBA00023002"/>
    </source>
</evidence>
<dbReference type="AlphaFoldDB" id="G3AXH7"/>
<dbReference type="HOGENOM" id="CLU_007884_0_2_1"/>
<protein>
    <submittedName>
        <fullName evidence="7">FAD/NAD(P)-binding domain-containing protein</fullName>
    </submittedName>
</protein>
<dbReference type="InterPro" id="IPR006076">
    <property type="entry name" value="FAD-dep_OxRdtase"/>
</dbReference>
<evidence type="ECO:0000259" key="6">
    <source>
        <dbReference type="Pfam" id="PF01266"/>
    </source>
</evidence>
<dbReference type="SUPFAM" id="SSF51905">
    <property type="entry name" value="FAD/NAD(P)-binding domain"/>
    <property type="match status" value="1"/>
</dbReference>
<keyword evidence="4" id="KW-0274">FAD</keyword>
<evidence type="ECO:0000256" key="4">
    <source>
        <dbReference type="ARBA" id="ARBA00022827"/>
    </source>
</evidence>
<dbReference type="InterPro" id="IPR036188">
    <property type="entry name" value="FAD/NAD-bd_sf"/>
</dbReference>
<dbReference type="Proteomes" id="UP000000707">
    <property type="component" value="Unassembled WGS sequence"/>
</dbReference>
<dbReference type="PANTHER" id="PTHR10961:SF26">
    <property type="entry name" value="L-SACCHAROPINE OXIDASE"/>
    <property type="match status" value="1"/>
</dbReference>
<dbReference type="InterPro" id="IPR045170">
    <property type="entry name" value="MTOX"/>
</dbReference>
<dbReference type="EMBL" id="GL996510">
    <property type="protein sequence ID" value="EGV66383.1"/>
    <property type="molecule type" value="Genomic_DNA"/>
</dbReference>
<feature type="domain" description="FAD dependent oxidoreductase" evidence="6">
    <location>
        <begin position="5"/>
        <end position="276"/>
    </location>
</feature>
<dbReference type="Pfam" id="PF01266">
    <property type="entry name" value="DAO"/>
    <property type="match status" value="1"/>
</dbReference>
<dbReference type="OrthoDB" id="4021507at2759"/>
<name>G3AXH7_CANTC</name>
<dbReference type="GO" id="GO:0008115">
    <property type="term" value="F:sarcosine oxidase activity"/>
    <property type="evidence" value="ECO:0007669"/>
    <property type="project" value="TreeGrafter"/>
</dbReference>
<keyword evidence="8" id="KW-1185">Reference proteome</keyword>
<dbReference type="GO" id="GO:0051698">
    <property type="term" value="F:saccharopine oxidase activity"/>
    <property type="evidence" value="ECO:0007669"/>
    <property type="project" value="TreeGrafter"/>
</dbReference>
<dbReference type="eggNOG" id="KOG2820">
    <property type="taxonomic scope" value="Eukaryota"/>
</dbReference>
<reference evidence="7 8" key="1">
    <citation type="journal article" date="2011" name="Proc. Natl. Acad. Sci. U.S.A.">
        <title>Comparative genomics of xylose-fermenting fungi for enhanced biofuel production.</title>
        <authorList>
            <person name="Wohlbach D.J."/>
            <person name="Kuo A."/>
            <person name="Sato T.K."/>
            <person name="Potts K.M."/>
            <person name="Salamov A.A."/>
            <person name="LaButti K.M."/>
            <person name="Sun H."/>
            <person name="Clum A."/>
            <person name="Pangilinan J.L."/>
            <person name="Lindquist E.A."/>
            <person name="Lucas S."/>
            <person name="Lapidus A."/>
            <person name="Jin M."/>
            <person name="Gunawan C."/>
            <person name="Balan V."/>
            <person name="Dale B.E."/>
            <person name="Jeffries T.W."/>
            <person name="Zinkel R."/>
            <person name="Barry K.W."/>
            <person name="Grigoriev I.V."/>
            <person name="Gasch A.P."/>
        </authorList>
    </citation>
    <scope>NUCLEOTIDE SEQUENCE [LARGE SCALE GENOMIC DNA]</scope>
    <source>
        <strain evidence="8">ATCC 10573 / BCRC 21748 / CBS 615 / JCM 9827 / NBRC 10315 / NRRL Y-1498 / VKM Y-70</strain>
    </source>
</reference>
<evidence type="ECO:0000256" key="1">
    <source>
        <dbReference type="ARBA" id="ARBA00001974"/>
    </source>
</evidence>
<evidence type="ECO:0000256" key="3">
    <source>
        <dbReference type="ARBA" id="ARBA00022630"/>
    </source>
</evidence>
<sequence>MVDSVLIVGCGVMGLSTALHLAKKGYQVKAIDAYPVPSPWSAACDYNKIIRTEYAELVYTKMSLEAWELWRNDPLYKDVYKECGRVLVTPPSHQGRKKFEAVGIANLQSLGGGQRIEYKKGGKALAKQFKFLKYNTMSEQSEYKWNPETGIGIAGKSLKAVYLAAKELGVEFVFGEAGRAVEIKTEGGIDTVFTADGSRYSADQIVIASGASAGSLLDLKQQQSATGLFVTHIQLTEKEYQKYKDIPVVFDSDLGYFFPPDEDTRILKIALPGSGAQNYVRSNFRDETRSLPRYKNQHPEDTMPTECMVIAKQLLATYIPELAYLSTIRPVGLPIPSIRTLL</sequence>
<organism evidence="8">
    <name type="scientific">Candida tenuis (strain ATCC 10573 / BCRC 21748 / CBS 615 / JCM 9827 / NBRC 10315 / NRRL Y-1498 / VKM Y-70)</name>
    <name type="common">Yeast</name>
    <name type="synonym">Yamadazyma tenuis</name>
    <dbReference type="NCBI Taxonomy" id="590646"/>
    <lineage>
        <taxon>Eukaryota</taxon>
        <taxon>Fungi</taxon>
        <taxon>Dikarya</taxon>
        <taxon>Ascomycota</taxon>
        <taxon>Saccharomycotina</taxon>
        <taxon>Pichiomycetes</taxon>
        <taxon>Debaryomycetaceae</taxon>
        <taxon>Yamadazyma</taxon>
    </lineage>
</organism>
<dbReference type="STRING" id="590646.G3AXH7"/>
<keyword evidence="5" id="KW-0560">Oxidoreductase</keyword>